<dbReference type="PANTHER" id="PTHR13449">
    <property type="entry name" value="INTEGRAL MEMBRANE PROTEIN GPR177"/>
    <property type="match status" value="1"/>
</dbReference>
<keyword evidence="6 9" id="KW-1133">Transmembrane helix</keyword>
<dbReference type="AlphaFoldDB" id="A0A6F9DY10"/>
<feature type="transmembrane region" description="Helical" evidence="9">
    <location>
        <begin position="245"/>
        <end position="265"/>
    </location>
</feature>
<evidence type="ECO:0000256" key="1">
    <source>
        <dbReference type="ARBA" id="ARBA00004653"/>
    </source>
</evidence>
<dbReference type="GO" id="GO:0017147">
    <property type="term" value="F:Wnt-protein binding"/>
    <property type="evidence" value="ECO:0007669"/>
    <property type="project" value="InterPro"/>
</dbReference>
<proteinExistence type="evidence at transcript level"/>
<evidence type="ECO:0000256" key="7">
    <source>
        <dbReference type="ARBA" id="ARBA00023034"/>
    </source>
</evidence>
<keyword evidence="4" id="KW-0879">Wnt signaling pathway</keyword>
<feature type="domain" description="Wntless GOLD" evidence="11">
    <location>
        <begin position="49"/>
        <end position="238"/>
    </location>
</feature>
<feature type="transmembrane region" description="Helical" evidence="9">
    <location>
        <begin position="386"/>
        <end position="410"/>
    </location>
</feature>
<dbReference type="InterPro" id="IPR047843">
    <property type="entry name" value="WLS-like_TM"/>
</dbReference>
<dbReference type="Pfam" id="PF21883">
    <property type="entry name" value="WLS_GOLD"/>
    <property type="match status" value="1"/>
</dbReference>
<protein>
    <submittedName>
        <fullName evidence="12">Protein wntless homolog</fullName>
    </submittedName>
</protein>
<dbReference type="GO" id="GO:0016055">
    <property type="term" value="P:Wnt signaling pathway"/>
    <property type="evidence" value="ECO:0007669"/>
    <property type="project" value="UniProtKB-KW"/>
</dbReference>
<keyword evidence="5 9" id="KW-0812">Transmembrane</keyword>
<evidence type="ECO:0000313" key="12">
    <source>
        <dbReference type="EMBL" id="CAB3267755.1"/>
    </source>
</evidence>
<feature type="transmembrane region" description="Helical" evidence="9">
    <location>
        <begin position="441"/>
        <end position="459"/>
    </location>
</feature>
<feature type="transmembrane region" description="Helical" evidence="9">
    <location>
        <begin position="479"/>
        <end position="502"/>
    </location>
</feature>
<evidence type="ECO:0000256" key="8">
    <source>
        <dbReference type="ARBA" id="ARBA00023136"/>
    </source>
</evidence>
<feature type="domain" description="Wntless-like transmembrane" evidence="10">
    <location>
        <begin position="240"/>
        <end position="506"/>
    </location>
</feature>
<name>A0A6F9DY10_9ASCI</name>
<organism evidence="12">
    <name type="scientific">Phallusia mammillata</name>
    <dbReference type="NCBI Taxonomy" id="59560"/>
    <lineage>
        <taxon>Eukaryota</taxon>
        <taxon>Metazoa</taxon>
        <taxon>Chordata</taxon>
        <taxon>Tunicata</taxon>
        <taxon>Ascidiacea</taxon>
        <taxon>Phlebobranchia</taxon>
        <taxon>Ascidiidae</taxon>
        <taxon>Phallusia</taxon>
    </lineage>
</organism>
<evidence type="ECO:0000259" key="10">
    <source>
        <dbReference type="Pfam" id="PF06664"/>
    </source>
</evidence>
<dbReference type="EMBL" id="LR791893">
    <property type="protein sequence ID" value="CAB3267755.1"/>
    <property type="molecule type" value="mRNA"/>
</dbReference>
<dbReference type="Pfam" id="PF06664">
    <property type="entry name" value="WLS-like_TM"/>
    <property type="match status" value="1"/>
</dbReference>
<dbReference type="InterPro" id="IPR053936">
    <property type="entry name" value="WLS_GOLD"/>
</dbReference>
<evidence type="ECO:0000256" key="3">
    <source>
        <dbReference type="ARBA" id="ARBA00022473"/>
    </source>
</evidence>
<sequence>MAGALVETLSTKKLLAVFVGFILLEIGFIILAKVKAPISTMAIVQSAVTCIDNKSQDWILPETCKYMVLDPENHQETISHQGPDDNPTHDPNNVVFAAVLPKKIVEMSRWFQYMLTLAVFKIPYNPQLEVAPDAVATLDIRLAYSNNKDFYKLPKSWQSVVNSTQERPLECVFEHPKTDEYKGFHYNCDPLFILQLGSLPHKHYLINIRLPVNKANPKISPNMKIGQVTEIDFVSITQTGGFTKIWISLKVALCTIMIFPLIWYWRRVTALARPALLIEKAIFGLALGMEFLNIPLELVTIFSDASWMLLFTDIRQGLFYALIFIFWVIFTGEHLMDQAHRNKLSSYKWQLGCITVSCLAFLGFELGERGTQLVNPTATMWQHPNLALALLVCGCIAGVLYFLLLCYLVFRVFRSIRFKRRFVLPTERTAHFQSIVNRFRMLMLLSAGTAGLTVAFFILQQKLEGMMNHYLPEDYEFNMASGFFTGVYGLWNIYVFLVLSLYAPSHKLYITSDLDNGDHSSSNGVATEQVQLMQMTQEKPRED</sequence>
<keyword evidence="3" id="KW-0217">Developmental protein</keyword>
<feature type="transmembrane region" description="Helical" evidence="9">
    <location>
        <begin position="347"/>
        <end position="366"/>
    </location>
</feature>
<evidence type="ECO:0000256" key="9">
    <source>
        <dbReference type="SAM" id="Phobius"/>
    </source>
</evidence>
<evidence type="ECO:0000256" key="2">
    <source>
        <dbReference type="ARBA" id="ARBA00008148"/>
    </source>
</evidence>
<evidence type="ECO:0000256" key="6">
    <source>
        <dbReference type="ARBA" id="ARBA00022989"/>
    </source>
</evidence>
<accession>A0A6F9DY10</accession>
<evidence type="ECO:0000259" key="11">
    <source>
        <dbReference type="Pfam" id="PF21883"/>
    </source>
</evidence>
<comment type="subcellular location">
    <subcellularLocation>
        <location evidence="1">Golgi apparatus membrane</location>
        <topology evidence="1">Multi-pass membrane protein</topology>
    </subcellularLocation>
</comment>
<dbReference type="PANTHER" id="PTHR13449:SF2">
    <property type="entry name" value="PROTEIN WNTLESS HOMOLOG"/>
    <property type="match status" value="1"/>
</dbReference>
<gene>
    <name evidence="12" type="primary">Wls-001</name>
</gene>
<reference evidence="12" key="1">
    <citation type="submission" date="2020-04" db="EMBL/GenBank/DDBJ databases">
        <authorList>
            <person name="Neveu A P."/>
        </authorList>
    </citation>
    <scope>NUCLEOTIDE SEQUENCE</scope>
    <source>
        <tissue evidence="12">Whole embryo</tissue>
    </source>
</reference>
<dbReference type="GO" id="GO:0000139">
    <property type="term" value="C:Golgi membrane"/>
    <property type="evidence" value="ECO:0007669"/>
    <property type="project" value="UniProtKB-SubCell"/>
</dbReference>
<keyword evidence="8 9" id="KW-0472">Membrane</keyword>
<evidence type="ECO:0000256" key="4">
    <source>
        <dbReference type="ARBA" id="ARBA00022687"/>
    </source>
</evidence>
<feature type="transmembrane region" description="Helical" evidence="9">
    <location>
        <begin position="316"/>
        <end position="335"/>
    </location>
</feature>
<comment type="similarity">
    <text evidence="2">Belongs to the wntless family.</text>
</comment>
<dbReference type="InterPro" id="IPR009551">
    <property type="entry name" value="Wntless"/>
</dbReference>
<feature type="transmembrane region" description="Helical" evidence="9">
    <location>
        <begin position="14"/>
        <end position="32"/>
    </location>
</feature>
<evidence type="ECO:0000256" key="5">
    <source>
        <dbReference type="ARBA" id="ARBA00022692"/>
    </source>
</evidence>
<keyword evidence="7" id="KW-0333">Golgi apparatus</keyword>
<dbReference type="GO" id="GO:0061355">
    <property type="term" value="P:Wnt protein secretion"/>
    <property type="evidence" value="ECO:0007669"/>
    <property type="project" value="TreeGrafter"/>
</dbReference>
<dbReference type="GO" id="GO:0006886">
    <property type="term" value="P:intracellular protein transport"/>
    <property type="evidence" value="ECO:0007669"/>
    <property type="project" value="TreeGrafter"/>
</dbReference>